<organism evidence="2 3">
    <name type="scientific">Potamilus streckersoni</name>
    <dbReference type="NCBI Taxonomy" id="2493646"/>
    <lineage>
        <taxon>Eukaryota</taxon>
        <taxon>Metazoa</taxon>
        <taxon>Spiralia</taxon>
        <taxon>Lophotrochozoa</taxon>
        <taxon>Mollusca</taxon>
        <taxon>Bivalvia</taxon>
        <taxon>Autobranchia</taxon>
        <taxon>Heteroconchia</taxon>
        <taxon>Palaeoheterodonta</taxon>
        <taxon>Unionida</taxon>
        <taxon>Unionoidea</taxon>
        <taxon>Unionidae</taxon>
        <taxon>Ambleminae</taxon>
        <taxon>Lampsilini</taxon>
        <taxon>Potamilus</taxon>
    </lineage>
</organism>
<feature type="transmembrane region" description="Helical" evidence="1">
    <location>
        <begin position="71"/>
        <end position="91"/>
    </location>
</feature>
<dbReference type="GO" id="GO:0005829">
    <property type="term" value="C:cytosol"/>
    <property type="evidence" value="ECO:0007669"/>
    <property type="project" value="TreeGrafter"/>
</dbReference>
<evidence type="ECO:0000256" key="1">
    <source>
        <dbReference type="SAM" id="Phobius"/>
    </source>
</evidence>
<proteinExistence type="predicted"/>
<evidence type="ECO:0000313" key="2">
    <source>
        <dbReference type="EMBL" id="KAK3606766.1"/>
    </source>
</evidence>
<keyword evidence="3" id="KW-1185">Reference proteome</keyword>
<comment type="caution">
    <text evidence="2">The sequence shown here is derived from an EMBL/GenBank/DDBJ whole genome shotgun (WGS) entry which is preliminary data.</text>
</comment>
<sequence>MSFGRKCPKCRKSGLFRNYLDMEKQCRSCGLNLTAYREGFAGSLVINYSVSLVFAVLYLFAAYQAGMSETLLTVSAGGVALTVMLLIFPIVKTYWLHLLYNTGFLQESAGRRGKHTTVKHSNKNTLRYDWLFIDLDGTIVTDDFTLPERTVTAIEELKKIIRVSVATGRSYTSAKVYLKKLQISEMCIFQNGAILKNPLTGELSVLHRIDAELAHGIIDISYRAGTKLYGRFSGNRRRDEAGGQSGRAGILYPSDNAFFGNTQNRIRFFRSHDKFWEITHANVSKGNAVQIFSREYGIPQARIAAVGDHDNDLEMIAWVGKGMCVETASENLKKLTQFRIPGPEQCGAEKLRNMLLT</sequence>
<dbReference type="Pfam" id="PF06170">
    <property type="entry name" value="DUF983"/>
    <property type="match status" value="1"/>
</dbReference>
<gene>
    <name evidence="2" type="ORF">CHS0354_018360</name>
</gene>
<reference evidence="2" key="3">
    <citation type="submission" date="2023-05" db="EMBL/GenBank/DDBJ databases">
        <authorList>
            <person name="Smith C.H."/>
        </authorList>
    </citation>
    <scope>NUCLEOTIDE SEQUENCE</scope>
    <source>
        <strain evidence="2">CHS0354</strain>
        <tissue evidence="2">Mantle</tissue>
    </source>
</reference>
<dbReference type="InterPro" id="IPR006379">
    <property type="entry name" value="HAD-SF_hydro_IIB"/>
</dbReference>
<feature type="transmembrane region" description="Helical" evidence="1">
    <location>
        <begin position="45"/>
        <end position="65"/>
    </location>
</feature>
<dbReference type="GO" id="GO:0016791">
    <property type="term" value="F:phosphatase activity"/>
    <property type="evidence" value="ECO:0007669"/>
    <property type="project" value="TreeGrafter"/>
</dbReference>
<dbReference type="PANTHER" id="PTHR10000:SF8">
    <property type="entry name" value="HAD SUPERFAMILY HYDROLASE-LIKE, TYPE 3"/>
    <property type="match status" value="1"/>
</dbReference>
<accession>A0AAE0W9U7</accession>
<dbReference type="PANTHER" id="PTHR10000">
    <property type="entry name" value="PHOSPHOSERINE PHOSPHATASE"/>
    <property type="match status" value="1"/>
</dbReference>
<reference evidence="2" key="2">
    <citation type="journal article" date="2021" name="Genome Biol. Evol.">
        <title>Developing a high-quality reference genome for a parasitic bivalve with doubly uniparental inheritance (Bivalvia: Unionida).</title>
        <authorList>
            <person name="Smith C.H."/>
        </authorList>
    </citation>
    <scope>NUCLEOTIDE SEQUENCE</scope>
    <source>
        <strain evidence="2">CHS0354</strain>
        <tissue evidence="2">Mantle</tissue>
    </source>
</reference>
<dbReference type="InterPro" id="IPR023214">
    <property type="entry name" value="HAD_sf"/>
</dbReference>
<evidence type="ECO:0000313" key="3">
    <source>
        <dbReference type="Proteomes" id="UP001195483"/>
    </source>
</evidence>
<dbReference type="AlphaFoldDB" id="A0AAE0W9U7"/>
<protein>
    <submittedName>
        <fullName evidence="2">Uncharacterized protein</fullName>
    </submittedName>
</protein>
<dbReference type="EMBL" id="JAEAOA010001141">
    <property type="protein sequence ID" value="KAK3606766.1"/>
    <property type="molecule type" value="Genomic_DNA"/>
</dbReference>
<dbReference type="Gene3D" id="3.30.1240.10">
    <property type="match status" value="2"/>
</dbReference>
<dbReference type="InterPro" id="IPR036412">
    <property type="entry name" value="HAD-like_sf"/>
</dbReference>
<dbReference type="InterPro" id="IPR009325">
    <property type="entry name" value="DUF983"/>
</dbReference>
<name>A0AAE0W9U7_9BIVA</name>
<keyword evidence="1" id="KW-0472">Membrane</keyword>
<dbReference type="GO" id="GO:0000287">
    <property type="term" value="F:magnesium ion binding"/>
    <property type="evidence" value="ECO:0007669"/>
    <property type="project" value="TreeGrafter"/>
</dbReference>
<keyword evidence="1" id="KW-1133">Transmembrane helix</keyword>
<dbReference type="Gene3D" id="3.40.50.1000">
    <property type="entry name" value="HAD superfamily/HAD-like"/>
    <property type="match status" value="2"/>
</dbReference>
<dbReference type="Pfam" id="PF08282">
    <property type="entry name" value="Hydrolase_3"/>
    <property type="match status" value="2"/>
</dbReference>
<keyword evidence="1" id="KW-0812">Transmembrane</keyword>
<dbReference type="NCBIfam" id="TIGR01484">
    <property type="entry name" value="HAD-SF-IIB"/>
    <property type="match status" value="1"/>
</dbReference>
<dbReference type="SUPFAM" id="SSF56784">
    <property type="entry name" value="HAD-like"/>
    <property type="match status" value="1"/>
</dbReference>
<reference evidence="2" key="1">
    <citation type="journal article" date="2021" name="Genome Biol. Evol.">
        <title>A High-Quality Reference Genome for a Parasitic Bivalve with Doubly Uniparental Inheritance (Bivalvia: Unionida).</title>
        <authorList>
            <person name="Smith C.H."/>
        </authorList>
    </citation>
    <scope>NUCLEOTIDE SEQUENCE</scope>
    <source>
        <strain evidence="2">CHS0354</strain>
    </source>
</reference>
<dbReference type="Proteomes" id="UP001195483">
    <property type="component" value="Unassembled WGS sequence"/>
</dbReference>